<protein>
    <submittedName>
        <fullName evidence="1">Uncharacterized protein</fullName>
    </submittedName>
</protein>
<gene>
    <name evidence="1" type="ORF">T07_2421</name>
</gene>
<reference evidence="1 2" key="1">
    <citation type="submission" date="2015-01" db="EMBL/GenBank/DDBJ databases">
        <title>Evolution of Trichinella species and genotypes.</title>
        <authorList>
            <person name="Korhonen P.K."/>
            <person name="Edoardo P."/>
            <person name="Giuseppe L.R."/>
            <person name="Gasser R.B."/>
        </authorList>
    </citation>
    <scope>NUCLEOTIDE SEQUENCE [LARGE SCALE GENOMIC DNA]</scope>
    <source>
        <strain evidence="1">ISS37</strain>
    </source>
</reference>
<dbReference type="Proteomes" id="UP000054630">
    <property type="component" value="Unassembled WGS sequence"/>
</dbReference>
<keyword evidence="2" id="KW-1185">Reference proteome</keyword>
<evidence type="ECO:0000313" key="2">
    <source>
        <dbReference type="Proteomes" id="UP000054630"/>
    </source>
</evidence>
<evidence type="ECO:0000313" key="1">
    <source>
        <dbReference type="EMBL" id="KRX21986.1"/>
    </source>
</evidence>
<comment type="caution">
    <text evidence="1">The sequence shown here is derived from an EMBL/GenBank/DDBJ whole genome shotgun (WGS) entry which is preliminary data.</text>
</comment>
<name>A0A0V0S5L8_9BILA</name>
<accession>A0A0V0S5L8</accession>
<dbReference type="OrthoDB" id="5932694at2759"/>
<sequence length="69" mass="7607">MPKAFYCTIFDLKGAPGFSPRLCPRANKNLHIPSSYAQGTLLHNISLQGSFMQILNHLRATPQINVAVP</sequence>
<dbReference type="EMBL" id="JYDL01000035">
    <property type="protein sequence ID" value="KRX21986.1"/>
    <property type="molecule type" value="Genomic_DNA"/>
</dbReference>
<organism evidence="1 2">
    <name type="scientific">Trichinella nelsoni</name>
    <dbReference type="NCBI Taxonomy" id="6336"/>
    <lineage>
        <taxon>Eukaryota</taxon>
        <taxon>Metazoa</taxon>
        <taxon>Ecdysozoa</taxon>
        <taxon>Nematoda</taxon>
        <taxon>Enoplea</taxon>
        <taxon>Dorylaimia</taxon>
        <taxon>Trichinellida</taxon>
        <taxon>Trichinellidae</taxon>
        <taxon>Trichinella</taxon>
    </lineage>
</organism>
<dbReference type="AlphaFoldDB" id="A0A0V0S5L8"/>
<proteinExistence type="predicted"/>